<keyword evidence="1" id="KW-0808">Transferase</keyword>
<dbReference type="Gene3D" id="3.40.50.620">
    <property type="entry name" value="HUPs"/>
    <property type="match status" value="1"/>
</dbReference>
<dbReference type="InterPro" id="IPR050385">
    <property type="entry name" value="Archaeal_FAD_synthase"/>
</dbReference>
<dbReference type="InterPro" id="IPR014729">
    <property type="entry name" value="Rossmann-like_a/b/a_fold"/>
</dbReference>
<reference evidence="4 5" key="1">
    <citation type="journal article" date="2011" name="Int. J. Syst. Evol. Microbiol.">
        <title>Zhongshania antarctica gen. nov., sp. nov. and Zhongshania guokunii sp. nov., gammaproteobacteria respectively isolated from coastal attached (fast) ice and surface seawater of the Antarctic.</title>
        <authorList>
            <person name="Li H.J."/>
            <person name="Zhang X.Y."/>
            <person name="Chen C.X."/>
            <person name="Zhang Y.J."/>
            <person name="Gao Z.M."/>
            <person name="Yu Y."/>
            <person name="Chen X.L."/>
            <person name="Chen B."/>
            <person name="Zhang Y.Z."/>
        </authorList>
    </citation>
    <scope>NUCLEOTIDE SEQUENCE [LARGE SCALE GENOMIC DNA]</scope>
    <source>
        <strain evidence="4 5">R06B22</strain>
    </source>
</reference>
<dbReference type="PANTHER" id="PTHR43793">
    <property type="entry name" value="FAD SYNTHASE"/>
    <property type="match status" value="1"/>
</dbReference>
<evidence type="ECO:0000313" key="4">
    <source>
        <dbReference type="EMBL" id="MEX1665013.1"/>
    </source>
</evidence>
<organism evidence="4 5">
    <name type="scientific">Zhongshania arctica</name>
    <dbReference type="NCBI Taxonomy" id="3238302"/>
    <lineage>
        <taxon>Bacteria</taxon>
        <taxon>Pseudomonadati</taxon>
        <taxon>Pseudomonadota</taxon>
        <taxon>Gammaproteobacteria</taxon>
        <taxon>Cellvibrionales</taxon>
        <taxon>Spongiibacteraceae</taxon>
        <taxon>Zhongshania</taxon>
    </lineage>
</organism>
<keyword evidence="5" id="KW-1185">Reference proteome</keyword>
<dbReference type="EMBL" id="JBFRYB010000001">
    <property type="protein sequence ID" value="MEX1665013.1"/>
    <property type="molecule type" value="Genomic_DNA"/>
</dbReference>
<name>A0ABV3TTT6_9GAMM</name>
<evidence type="ECO:0000256" key="1">
    <source>
        <dbReference type="ARBA" id="ARBA00022679"/>
    </source>
</evidence>
<proteinExistence type="predicted"/>
<keyword evidence="2 4" id="KW-0548">Nucleotidyltransferase</keyword>
<evidence type="ECO:0000256" key="2">
    <source>
        <dbReference type="ARBA" id="ARBA00022695"/>
    </source>
</evidence>
<dbReference type="Pfam" id="PF01467">
    <property type="entry name" value="CTP_transf_like"/>
    <property type="match status" value="1"/>
</dbReference>
<protein>
    <submittedName>
        <fullName evidence="4">Adenylyltransferase/cytidyltransferase family protein</fullName>
    </submittedName>
</protein>
<gene>
    <name evidence="4" type="ORF">AB4875_05910</name>
</gene>
<accession>A0ABV3TTT6</accession>
<evidence type="ECO:0000259" key="3">
    <source>
        <dbReference type="Pfam" id="PF01467"/>
    </source>
</evidence>
<dbReference type="InterPro" id="IPR004821">
    <property type="entry name" value="Cyt_trans-like"/>
</dbReference>
<feature type="domain" description="Cytidyltransferase-like" evidence="3">
    <location>
        <begin position="6"/>
        <end position="126"/>
    </location>
</feature>
<dbReference type="Proteomes" id="UP001557484">
    <property type="component" value="Unassembled WGS sequence"/>
</dbReference>
<evidence type="ECO:0000313" key="5">
    <source>
        <dbReference type="Proteomes" id="UP001557484"/>
    </source>
</evidence>
<dbReference type="NCBIfam" id="TIGR00125">
    <property type="entry name" value="cyt_tran_rel"/>
    <property type="match status" value="1"/>
</dbReference>
<dbReference type="PANTHER" id="PTHR43793:SF1">
    <property type="entry name" value="FAD SYNTHASE"/>
    <property type="match status" value="1"/>
</dbReference>
<dbReference type="RefSeq" id="WP_368375124.1">
    <property type="nucleotide sequence ID" value="NZ_JBFRYB010000001.1"/>
</dbReference>
<dbReference type="GO" id="GO:0016779">
    <property type="term" value="F:nucleotidyltransferase activity"/>
    <property type="evidence" value="ECO:0007669"/>
    <property type="project" value="UniProtKB-KW"/>
</dbReference>
<comment type="caution">
    <text evidence="4">The sequence shown here is derived from an EMBL/GenBank/DDBJ whole genome shotgun (WGS) entry which is preliminary data.</text>
</comment>
<sequence>MSRVVITFGTFDVFHLGHLRILQRARELGTRLVVGVSTDALSYSKKGRLPIYSESERMEIISSVKYVDDVFSEESLDKKSEYIRVHNAQLLVMGDDWYGKFDEIKHLCEVVYLARTPSISTTAIIEKMKN</sequence>
<dbReference type="SUPFAM" id="SSF52374">
    <property type="entry name" value="Nucleotidylyl transferase"/>
    <property type="match status" value="1"/>
</dbReference>